<reference evidence="4" key="2">
    <citation type="submission" date="2020-09" db="EMBL/GenBank/DDBJ databases">
        <authorList>
            <person name="Sun Q."/>
            <person name="Zhou Y."/>
        </authorList>
    </citation>
    <scope>NUCLEOTIDE SEQUENCE</scope>
    <source>
        <strain evidence="4">CGMCC 1.15493</strain>
    </source>
</reference>
<gene>
    <name evidence="4" type="ORF">GCM10011335_23350</name>
</gene>
<proteinExistence type="inferred from homology"/>
<evidence type="ECO:0000313" key="5">
    <source>
        <dbReference type="Proteomes" id="UP000613160"/>
    </source>
</evidence>
<evidence type="ECO:0000259" key="3">
    <source>
        <dbReference type="Pfam" id="PF20454"/>
    </source>
</evidence>
<feature type="domain" description="Terminase large subunit GpA endonuclease" evidence="3">
    <location>
        <begin position="313"/>
        <end position="588"/>
    </location>
</feature>
<dbReference type="InterPro" id="IPR051220">
    <property type="entry name" value="TFA_Chaperone"/>
</dbReference>
<evidence type="ECO:0000256" key="1">
    <source>
        <dbReference type="SAM" id="MobiDB-lite"/>
    </source>
</evidence>
<organism evidence="4 5">
    <name type="scientific">Aureimonas glaciei</name>
    <dbReference type="NCBI Taxonomy" id="1776957"/>
    <lineage>
        <taxon>Bacteria</taxon>
        <taxon>Pseudomonadati</taxon>
        <taxon>Pseudomonadota</taxon>
        <taxon>Alphaproteobacteria</taxon>
        <taxon>Hyphomicrobiales</taxon>
        <taxon>Aurantimonadaceae</taxon>
        <taxon>Aureimonas</taxon>
    </lineage>
</organism>
<protein>
    <submittedName>
        <fullName evidence="4">Terminase</fullName>
    </submittedName>
</protein>
<dbReference type="Pfam" id="PF20454">
    <property type="entry name" value="GpA_nuclease"/>
    <property type="match status" value="1"/>
</dbReference>
<keyword evidence="5" id="KW-1185">Reference proteome</keyword>
<dbReference type="PANTHER" id="PTHR34413:SF2">
    <property type="entry name" value="PROPHAGE TAIL FIBER ASSEMBLY PROTEIN HOMOLOG TFAE-RELATED"/>
    <property type="match status" value="1"/>
</dbReference>
<accession>A0A916XXL2</accession>
<dbReference type="GO" id="GO:0005524">
    <property type="term" value="F:ATP binding"/>
    <property type="evidence" value="ECO:0007669"/>
    <property type="project" value="InterPro"/>
</dbReference>
<evidence type="ECO:0000259" key="2">
    <source>
        <dbReference type="Pfam" id="PF05876"/>
    </source>
</evidence>
<dbReference type="GO" id="GO:0016887">
    <property type="term" value="F:ATP hydrolysis activity"/>
    <property type="evidence" value="ECO:0007669"/>
    <property type="project" value="InterPro"/>
</dbReference>
<feature type="region of interest" description="Disordered" evidence="1">
    <location>
        <begin position="614"/>
        <end position="665"/>
    </location>
</feature>
<comment type="caution">
    <text evidence="4">The sequence shown here is derived from an EMBL/GenBank/DDBJ whole genome shotgun (WGS) entry which is preliminary data.</text>
</comment>
<dbReference type="AlphaFoldDB" id="A0A916XXL2"/>
<dbReference type="Proteomes" id="UP000613160">
    <property type="component" value="Unassembled WGS sequence"/>
</dbReference>
<dbReference type="InterPro" id="IPR008866">
    <property type="entry name" value="Phage_lambda_GpA-like"/>
</dbReference>
<dbReference type="EMBL" id="BMJJ01000005">
    <property type="protein sequence ID" value="GGD19777.1"/>
    <property type="molecule type" value="Genomic_DNA"/>
</dbReference>
<dbReference type="Gene3D" id="3.40.50.300">
    <property type="entry name" value="P-loop containing nucleotide triphosphate hydrolases"/>
    <property type="match status" value="1"/>
</dbReference>
<reference evidence="4" key="1">
    <citation type="journal article" date="2014" name="Int. J. Syst. Evol. Microbiol.">
        <title>Complete genome sequence of Corynebacterium casei LMG S-19264T (=DSM 44701T), isolated from a smear-ripened cheese.</title>
        <authorList>
            <consortium name="US DOE Joint Genome Institute (JGI-PGF)"/>
            <person name="Walter F."/>
            <person name="Albersmeier A."/>
            <person name="Kalinowski J."/>
            <person name="Ruckert C."/>
        </authorList>
    </citation>
    <scope>NUCLEOTIDE SEQUENCE</scope>
    <source>
        <strain evidence="4">CGMCC 1.15493</strain>
    </source>
</reference>
<evidence type="ECO:0000313" key="4">
    <source>
        <dbReference type="EMBL" id="GGD19777.1"/>
    </source>
</evidence>
<dbReference type="HAMAP" id="MF_04144">
    <property type="entry name" value="TERL_LAMBDA"/>
    <property type="match status" value="1"/>
</dbReference>
<dbReference type="InterPro" id="IPR046454">
    <property type="entry name" value="GpA_endonuclease"/>
</dbReference>
<sequence length="665" mass="73660">MNAHVMLTMDPSIGLLSECLAGSFRPDPPLMVSEWADKNRMLASVSSAEPGRWRTSRTPYLREIMDCLSAYSPVEEVAVMKGVQVGMSEAAFNFVGYAIHHNPGPMMYVMPTEGMMKKFSKTRIDPMIEACPALRERVKPARARDSDNTVLQKGFEGGVLILTGANSGSGLRGLPVGKLVLDEVDGYPVSADDDGDPVTLATDRTSTFKGRKKIFKLSTPTLKETSRIGKAYREGDQRRYMVACEGCGARQPITWDRIKWEPGKPETAAFVCASHDPETGELCEHRHPEHRKTALLAGGVWTATATSTRPRMRSYHLSALYSPWYTWGECAFRFIGAKDDPSRLQPFVNNILGEEWEDIGGERIDPGSLMALREVYSDVPARAALLTAGVDVQPDRLEAEVVAWGKDEESWSVDYQIFPGDPNDLEVWDALDDYLSKRWPHPGFENGMPITAVAIDTGGANTQAAYRFIRPREGRRIWGIKGYAGRRAVWPRKPSRNNKGKINLYPIGVDSAKEVVIARLSKVGPDASGAGACHFSEDVWDKDAFDQLTVERKRTRYAKGFPIVEWWKPDDARNERLDCRVYAYSVLQGLIVMGLNLNMEAGRVANMVQARASEGAAADGKPAPLEGEVEDLARNRGIPAPNSDAKQPKAKPRPRRRVTVSPFMG</sequence>
<name>A0A916XXL2_9HYPH</name>
<dbReference type="GO" id="GO:0004519">
    <property type="term" value="F:endonuclease activity"/>
    <property type="evidence" value="ECO:0007669"/>
    <property type="project" value="InterPro"/>
</dbReference>
<dbReference type="InterPro" id="IPR046453">
    <property type="entry name" value="GpA_ATPase"/>
</dbReference>
<feature type="domain" description="Phage terminase large subunit GpA ATPase" evidence="2">
    <location>
        <begin position="47"/>
        <end position="301"/>
    </location>
</feature>
<feature type="compositionally biased region" description="Basic residues" evidence="1">
    <location>
        <begin position="648"/>
        <end position="658"/>
    </location>
</feature>
<dbReference type="Pfam" id="PF05876">
    <property type="entry name" value="GpA_ATPase"/>
    <property type="match status" value="1"/>
</dbReference>
<dbReference type="InterPro" id="IPR027417">
    <property type="entry name" value="P-loop_NTPase"/>
</dbReference>
<dbReference type="PANTHER" id="PTHR34413">
    <property type="entry name" value="PROPHAGE TAIL FIBER ASSEMBLY PROTEIN HOMOLOG TFAE-RELATED-RELATED"/>
    <property type="match status" value="1"/>
</dbReference>